<gene>
    <name evidence="3" type="ORF">HY730_03860</name>
</gene>
<evidence type="ECO:0000256" key="1">
    <source>
        <dbReference type="ARBA" id="ARBA00023002"/>
    </source>
</evidence>
<evidence type="ECO:0000259" key="2">
    <source>
        <dbReference type="Pfam" id="PF02754"/>
    </source>
</evidence>
<dbReference type="InterPro" id="IPR051278">
    <property type="entry name" value="HdrB/HdrD_reductase"/>
</dbReference>
<accession>A0A933GKZ4</accession>
<comment type="caution">
    <text evidence="3">The sequence shown here is derived from an EMBL/GenBank/DDBJ whole genome shotgun (WGS) entry which is preliminary data.</text>
</comment>
<dbReference type="InterPro" id="IPR004017">
    <property type="entry name" value="Cys_rich_dom"/>
</dbReference>
<reference evidence="3" key="1">
    <citation type="submission" date="2020-07" db="EMBL/GenBank/DDBJ databases">
        <title>Huge and variable diversity of episymbiotic CPR bacteria and DPANN archaea in groundwater ecosystems.</title>
        <authorList>
            <person name="He C.Y."/>
            <person name="Keren R."/>
            <person name="Whittaker M."/>
            <person name="Farag I.F."/>
            <person name="Doudna J."/>
            <person name="Cate J.H.D."/>
            <person name="Banfield J.F."/>
        </authorList>
    </citation>
    <scope>NUCLEOTIDE SEQUENCE</scope>
    <source>
        <strain evidence="3">NC_groundwater_1482_Ag_S-0.65um_47_24</strain>
    </source>
</reference>
<dbReference type="PANTHER" id="PTHR42947:SF1">
    <property type="entry name" value="COB--COM HETERODISULFIDE REDUCTASE SUBUNIT B 1"/>
    <property type="match status" value="1"/>
</dbReference>
<name>A0A933GKZ4_UNCTE</name>
<evidence type="ECO:0000313" key="4">
    <source>
        <dbReference type="Proteomes" id="UP000772181"/>
    </source>
</evidence>
<dbReference type="Pfam" id="PF02754">
    <property type="entry name" value="CCG"/>
    <property type="match status" value="2"/>
</dbReference>
<dbReference type="PANTHER" id="PTHR42947">
    <property type="entry name" value="COB--COM HETERODISULFIDE REDUCTASE SUBUNIT B 1"/>
    <property type="match status" value="1"/>
</dbReference>
<keyword evidence="1" id="KW-0560">Oxidoreductase</keyword>
<dbReference type="EMBL" id="JACQWF010000174">
    <property type="protein sequence ID" value="MBI4595497.1"/>
    <property type="molecule type" value="Genomic_DNA"/>
</dbReference>
<dbReference type="AlphaFoldDB" id="A0A933GKZ4"/>
<dbReference type="Gene3D" id="1.20.1050.140">
    <property type="match status" value="1"/>
</dbReference>
<evidence type="ECO:0000313" key="3">
    <source>
        <dbReference type="EMBL" id="MBI4595497.1"/>
    </source>
</evidence>
<proteinExistence type="predicted"/>
<organism evidence="3 4">
    <name type="scientific">Tectimicrobiota bacterium</name>
    <dbReference type="NCBI Taxonomy" id="2528274"/>
    <lineage>
        <taxon>Bacteria</taxon>
        <taxon>Pseudomonadati</taxon>
        <taxon>Nitrospinota/Tectimicrobiota group</taxon>
        <taxon>Candidatus Tectimicrobiota</taxon>
    </lineage>
</organism>
<sequence>MRFAYFPGCNAESTALEYNQSVKETFRCLGVELKEIPNWNCCGASSGHVVNQELALTLPGRNLALAEQMFLDMITPCPACYVRQKTAQEELKKNRDLKTKIEKNIGLPLKLTQKTKHVLEVLYHEIGTDLIRKKISKPLKGLKVVTYYGCYLVRPPEIADFDDGENPVSMDMIMNSLGAEVIDWSCKIDCCGASLSLTTGGIAKELVNKIVYNAHDLGAEAIVTACPLCESNLDIYQSNTPPIPVLFFSELTALALGSLNGKKWFGKHMVNPSGLFERLGFI</sequence>
<dbReference type="Proteomes" id="UP000772181">
    <property type="component" value="Unassembled WGS sequence"/>
</dbReference>
<protein>
    <submittedName>
        <fullName evidence="3">CoB--CoM heterodisulfide reductase iron-sulfur subunit B family protein</fullName>
    </submittedName>
</protein>
<dbReference type="GO" id="GO:0016491">
    <property type="term" value="F:oxidoreductase activity"/>
    <property type="evidence" value="ECO:0007669"/>
    <property type="project" value="UniProtKB-KW"/>
</dbReference>
<feature type="domain" description="Cysteine-rich" evidence="2">
    <location>
        <begin position="4"/>
        <end position="82"/>
    </location>
</feature>
<feature type="domain" description="Cysteine-rich" evidence="2">
    <location>
        <begin position="144"/>
        <end position="234"/>
    </location>
</feature>